<evidence type="ECO:0000256" key="5">
    <source>
        <dbReference type="ARBA" id="ARBA00022989"/>
    </source>
</evidence>
<dbReference type="GO" id="GO:0055085">
    <property type="term" value="P:transmembrane transport"/>
    <property type="evidence" value="ECO:0007669"/>
    <property type="project" value="InterPro"/>
</dbReference>
<keyword evidence="2 7" id="KW-0813">Transport</keyword>
<feature type="transmembrane region" description="Helical" evidence="7">
    <location>
        <begin position="276"/>
        <end position="297"/>
    </location>
</feature>
<comment type="similarity">
    <text evidence="7">Belongs to the binding-protein-dependent transport system permease family.</text>
</comment>
<dbReference type="InterPro" id="IPR035906">
    <property type="entry name" value="MetI-like_sf"/>
</dbReference>
<evidence type="ECO:0000256" key="1">
    <source>
        <dbReference type="ARBA" id="ARBA00004651"/>
    </source>
</evidence>
<keyword evidence="6 7" id="KW-0472">Membrane</keyword>
<dbReference type="Gene3D" id="1.10.3720.10">
    <property type="entry name" value="MetI-like"/>
    <property type="match status" value="1"/>
</dbReference>
<evidence type="ECO:0000313" key="9">
    <source>
        <dbReference type="EMBL" id="MDA5397519.1"/>
    </source>
</evidence>
<feature type="transmembrane region" description="Helical" evidence="7">
    <location>
        <begin position="12"/>
        <end position="33"/>
    </location>
</feature>
<dbReference type="CDD" id="cd06261">
    <property type="entry name" value="TM_PBP2"/>
    <property type="match status" value="1"/>
</dbReference>
<reference evidence="9" key="1">
    <citation type="submission" date="2022-11" db="EMBL/GenBank/DDBJ databases">
        <title>Draft genome sequence of Hoeflea poritis E7-10 and Hoeflea prorocentri PM5-8, separated from scleractinian coral Porites lutea and marine dinoflagellate.</title>
        <authorList>
            <person name="Zhang G."/>
            <person name="Wei Q."/>
            <person name="Cai L."/>
        </authorList>
    </citation>
    <scope>NUCLEOTIDE SEQUENCE</scope>
    <source>
        <strain evidence="9">PM5-8</strain>
    </source>
</reference>
<evidence type="ECO:0000256" key="7">
    <source>
        <dbReference type="RuleBase" id="RU363032"/>
    </source>
</evidence>
<evidence type="ECO:0000256" key="6">
    <source>
        <dbReference type="ARBA" id="ARBA00023136"/>
    </source>
</evidence>
<gene>
    <name evidence="9" type="ORF">OQ273_02935</name>
</gene>
<protein>
    <submittedName>
        <fullName evidence="9">Carbohydrate ABC transporter permease</fullName>
    </submittedName>
</protein>
<keyword evidence="3" id="KW-1003">Cell membrane</keyword>
<feature type="transmembrane region" description="Helical" evidence="7">
    <location>
        <begin position="179"/>
        <end position="199"/>
    </location>
</feature>
<dbReference type="EMBL" id="JAPJZI010000001">
    <property type="protein sequence ID" value="MDA5397519.1"/>
    <property type="molecule type" value="Genomic_DNA"/>
</dbReference>
<feature type="transmembrane region" description="Helical" evidence="7">
    <location>
        <begin position="122"/>
        <end position="143"/>
    </location>
</feature>
<dbReference type="Pfam" id="PF00528">
    <property type="entry name" value="BPD_transp_1"/>
    <property type="match status" value="1"/>
</dbReference>
<proteinExistence type="inferred from homology"/>
<dbReference type="InterPro" id="IPR000515">
    <property type="entry name" value="MetI-like"/>
</dbReference>
<evidence type="ECO:0000256" key="3">
    <source>
        <dbReference type="ARBA" id="ARBA00022475"/>
    </source>
</evidence>
<dbReference type="PROSITE" id="PS50928">
    <property type="entry name" value="ABC_TM1"/>
    <property type="match status" value="1"/>
</dbReference>
<evidence type="ECO:0000256" key="4">
    <source>
        <dbReference type="ARBA" id="ARBA00022692"/>
    </source>
</evidence>
<comment type="subcellular location">
    <subcellularLocation>
        <location evidence="1 7">Cell membrane</location>
        <topology evidence="1 7">Multi-pass membrane protein</topology>
    </subcellularLocation>
</comment>
<dbReference type="SUPFAM" id="SSF161098">
    <property type="entry name" value="MetI-like"/>
    <property type="match status" value="1"/>
</dbReference>
<dbReference type="InterPro" id="IPR050901">
    <property type="entry name" value="BP-dep_ABC_trans_perm"/>
</dbReference>
<keyword evidence="4 7" id="KW-0812">Transmembrane</keyword>
<dbReference type="PANTHER" id="PTHR32243">
    <property type="entry name" value="MALTOSE TRANSPORT SYSTEM PERMEASE-RELATED"/>
    <property type="match status" value="1"/>
</dbReference>
<sequence>MSSATHQKQNPAFYALLVLLVFMAIGPVLLMLANSFKLDVDIISGATGLIFLPTIQNYETALCDIIWYEPDHLDFCALKFGGSFINSIIIALFSTALTLVIGCMAAYALVRFRFMGRDTVSISTLLVRMAPPAVLLVPVFGLWNNEFCIDKNTMVGEWIRDTFGGRGDVCLAGTHSGIIIIYVAMNLPFVIWILQSFIVQVPRPLEEAARVDGAGPFQVFFLVVLPLIKPGLAAAAIFTFRVAWNEYLLASALSDRDTKTVPILIVNNMSEFNVEWGVIMATGMLLAVPPIIFTLLASRQIITGMTAGAVKG</sequence>
<dbReference type="RefSeq" id="WP_267988980.1">
    <property type="nucleotide sequence ID" value="NZ_JAPJZI010000001.1"/>
</dbReference>
<dbReference type="PANTHER" id="PTHR32243:SF18">
    <property type="entry name" value="INNER MEMBRANE ABC TRANSPORTER PERMEASE PROTEIN YCJP"/>
    <property type="match status" value="1"/>
</dbReference>
<feature type="transmembrane region" description="Helical" evidence="7">
    <location>
        <begin position="219"/>
        <end position="244"/>
    </location>
</feature>
<dbReference type="Proteomes" id="UP001151234">
    <property type="component" value="Unassembled WGS sequence"/>
</dbReference>
<evidence type="ECO:0000259" key="8">
    <source>
        <dbReference type="PROSITE" id="PS50928"/>
    </source>
</evidence>
<feature type="domain" description="ABC transmembrane type-1" evidence="8">
    <location>
        <begin position="84"/>
        <end position="297"/>
    </location>
</feature>
<dbReference type="AlphaFoldDB" id="A0A9X3UFM1"/>
<accession>A0A9X3UFM1</accession>
<keyword evidence="10" id="KW-1185">Reference proteome</keyword>
<comment type="caution">
    <text evidence="9">The sequence shown here is derived from an EMBL/GenBank/DDBJ whole genome shotgun (WGS) entry which is preliminary data.</text>
</comment>
<feature type="transmembrane region" description="Helical" evidence="7">
    <location>
        <begin position="88"/>
        <end position="110"/>
    </location>
</feature>
<dbReference type="GO" id="GO:0005886">
    <property type="term" value="C:plasma membrane"/>
    <property type="evidence" value="ECO:0007669"/>
    <property type="project" value="UniProtKB-SubCell"/>
</dbReference>
<evidence type="ECO:0000313" key="10">
    <source>
        <dbReference type="Proteomes" id="UP001151234"/>
    </source>
</evidence>
<organism evidence="9 10">
    <name type="scientific">Hoeflea prorocentri</name>
    <dbReference type="NCBI Taxonomy" id="1922333"/>
    <lineage>
        <taxon>Bacteria</taxon>
        <taxon>Pseudomonadati</taxon>
        <taxon>Pseudomonadota</taxon>
        <taxon>Alphaproteobacteria</taxon>
        <taxon>Hyphomicrobiales</taxon>
        <taxon>Rhizobiaceae</taxon>
        <taxon>Hoeflea</taxon>
    </lineage>
</organism>
<keyword evidence="5 7" id="KW-1133">Transmembrane helix</keyword>
<evidence type="ECO:0000256" key="2">
    <source>
        <dbReference type="ARBA" id="ARBA00022448"/>
    </source>
</evidence>
<name>A0A9X3UFM1_9HYPH</name>